<evidence type="ECO:0000313" key="1">
    <source>
        <dbReference type="EMBL" id="AEN89144.1"/>
    </source>
</evidence>
<protein>
    <submittedName>
        <fullName evidence="1">Uncharacterized protein</fullName>
    </submittedName>
</protein>
<dbReference type="KEGG" id="bmh:BMWSH_2262"/>
<dbReference type="Proteomes" id="UP000001283">
    <property type="component" value="Chromosome"/>
</dbReference>
<name>A0A8D3X139_PRIMW</name>
<sequence>MKKDVHKQQAVSPFSEMTFVAKIKSVLDANKGRENRYKRLAAIKRFITITTC</sequence>
<dbReference type="AlphaFoldDB" id="A0A8D3X139"/>
<reference evidence="1 2" key="1">
    <citation type="journal article" date="2011" name="J. Bacteriol.">
        <title>Complete genome sequence of the industrial strain Bacillus megaterium WSH-002.</title>
        <authorList>
            <person name="Liu L."/>
            <person name="Li Y."/>
            <person name="Zhang J."/>
            <person name="Zou W."/>
            <person name="Zhou Z."/>
            <person name="Liu J."/>
            <person name="Li X."/>
            <person name="Wang L."/>
            <person name="Chen J."/>
        </authorList>
    </citation>
    <scope>NUCLEOTIDE SEQUENCE [LARGE SCALE GENOMIC DNA]</scope>
    <source>
        <strain evidence="1 2">WSH-002</strain>
    </source>
</reference>
<gene>
    <name evidence="1" type="ORF">BMWSH_2262</name>
</gene>
<organism evidence="1 2">
    <name type="scientific">Priestia megaterium (strain WSH-002)</name>
    <name type="common">Bacillus megaterium</name>
    <dbReference type="NCBI Taxonomy" id="1006007"/>
    <lineage>
        <taxon>Bacteria</taxon>
        <taxon>Bacillati</taxon>
        <taxon>Bacillota</taxon>
        <taxon>Bacilli</taxon>
        <taxon>Bacillales</taxon>
        <taxon>Bacillaceae</taxon>
        <taxon>Priestia</taxon>
    </lineage>
</organism>
<evidence type="ECO:0000313" key="2">
    <source>
        <dbReference type="Proteomes" id="UP000001283"/>
    </source>
</evidence>
<accession>A0A8D3X139</accession>
<proteinExistence type="predicted"/>
<dbReference type="EMBL" id="CP003017">
    <property type="protein sequence ID" value="AEN89144.1"/>
    <property type="molecule type" value="Genomic_DNA"/>
</dbReference>